<evidence type="ECO:0000313" key="2">
    <source>
        <dbReference type="Proteomes" id="UP000016568"/>
    </source>
</evidence>
<dbReference type="EMBL" id="BASZ01000001">
    <property type="protein sequence ID" value="GAD47693.1"/>
    <property type="molecule type" value="Genomic_DNA"/>
</dbReference>
<proteinExistence type="predicted"/>
<organism evidence="1 2">
    <name type="scientific">Caenibius tardaugens NBRC 16725</name>
    <dbReference type="NCBI Taxonomy" id="1219035"/>
    <lineage>
        <taxon>Bacteria</taxon>
        <taxon>Pseudomonadati</taxon>
        <taxon>Pseudomonadota</taxon>
        <taxon>Alphaproteobacteria</taxon>
        <taxon>Sphingomonadales</taxon>
        <taxon>Erythrobacteraceae</taxon>
        <taxon>Caenibius</taxon>
    </lineage>
</organism>
<evidence type="ECO:0000313" key="1">
    <source>
        <dbReference type="EMBL" id="GAD47693.1"/>
    </source>
</evidence>
<comment type="caution">
    <text evidence="1">The sequence shown here is derived from an EMBL/GenBank/DDBJ whole genome shotgun (WGS) entry which is preliminary data.</text>
</comment>
<sequence>MTDIPLAKTNFHRAVAATPLIPIRNRFLEGNPVLNDSQFSLIARPALKKFMEVGSGPIRKLFNEPGVFGGDLFVVSNTDLYRVSAETGTATLIGDIGPVPGDPSMAATAPIGEEPAHLFIASGSALWLYMEDDGLSEVDLPVEVGAISVAHINSYVIVIPVQSEASVTVGQFYWIKPGEITIDPLDYATAERAPDNLHQVIVYGDMFWLLGQKTTEPWVTVGNLDAPMQRYTGILFDRGSWEGSAIQVKDSLILIDEDGAAFQYAGGQNRISRPDVEEVIRRAIQIQAAS</sequence>
<dbReference type="RefSeq" id="WP_021688600.1">
    <property type="nucleotide sequence ID" value="NZ_BASZ01000001.1"/>
</dbReference>
<name>U2ZYU5_9SPHN</name>
<reference evidence="1 2" key="1">
    <citation type="submission" date="2013-09" db="EMBL/GenBank/DDBJ databases">
        <title>Whole genome shotgun sequence of Novosphingobium tardaugens NBRC 16725.</title>
        <authorList>
            <person name="Isaki S."/>
            <person name="Hosoyama A."/>
            <person name="Tsuchikane K."/>
            <person name="Katsumata H."/>
            <person name="Ando Y."/>
            <person name="Yamazaki S."/>
            <person name="Fujita N."/>
        </authorList>
    </citation>
    <scope>NUCLEOTIDE SEQUENCE [LARGE SCALE GENOMIC DNA]</scope>
    <source>
        <strain evidence="1 2">NBRC 16725</strain>
    </source>
</reference>
<dbReference type="KEGG" id="ntd:EGO55_14815"/>
<protein>
    <submittedName>
        <fullName evidence="1">Uncharacterized protein</fullName>
    </submittedName>
</protein>
<dbReference type="Proteomes" id="UP000016568">
    <property type="component" value="Unassembled WGS sequence"/>
</dbReference>
<gene>
    <name evidence="1" type="ORF">NT2_01_04660</name>
</gene>
<accession>U2ZYU5</accession>
<dbReference type="OrthoDB" id="7842371at2"/>
<dbReference type="AlphaFoldDB" id="U2ZYU5"/>
<keyword evidence="2" id="KW-1185">Reference proteome</keyword>